<reference evidence="3" key="2">
    <citation type="submission" date="2019-02" db="EMBL/GenBank/DDBJ databases">
        <title>Granulicella sibirica sp. nov., a psychrotolerant acidobacterium isolated from an organic soil layer in forested tundra, West Siberia.</title>
        <authorList>
            <person name="Oshkin I.Y."/>
            <person name="Kulichevskaya I.S."/>
            <person name="Rijpstra W.I.C."/>
            <person name="Sinninghe Damste J.S."/>
            <person name="Rakitin A.L."/>
            <person name="Ravin N.V."/>
            <person name="Dedysh S.N."/>
        </authorList>
    </citation>
    <scope>NUCLEOTIDE SEQUENCE [LARGE SCALE GENOMIC DNA]</scope>
    <source>
        <strain evidence="3">AF10</strain>
    </source>
</reference>
<dbReference type="AlphaFoldDB" id="A0A4Q0SY72"/>
<feature type="transmembrane region" description="Helical" evidence="1">
    <location>
        <begin position="28"/>
        <end position="50"/>
    </location>
</feature>
<keyword evidence="1" id="KW-0472">Membrane</keyword>
<dbReference type="Proteomes" id="UP000289437">
    <property type="component" value="Unassembled WGS sequence"/>
</dbReference>
<gene>
    <name evidence="2" type="ORF">GRAN_2674</name>
</gene>
<sequence>MTRRQGIGFVLLCLWASAAWFTVDLLPGRLALINGQGLHFFLIGFLAMLYQGLRRRRGPGGFASVVPWGVVGVGLLAVPLVLLDAAQSMSALVPGVVVFALIPVVVVTGVGRMALLVPALAGVAGVLLLVPAQMPGSPRGWEGLGLTVLAAGVTGACLVVLPRMLRGVETGWAVAVMCLGSGVVLGGAGVAAGGEWTWGAVGVEMARGVLFDLPEVVLLLWLVKAVEPYRVAARYLVAPLFTVIEGYVLLKPGLDLRTGVGVTLLAGGGWWLLRAEAEEPVRLGLV</sequence>
<organism evidence="2 3">
    <name type="scientific">Granulicella sibirica</name>
    <dbReference type="NCBI Taxonomy" id="2479048"/>
    <lineage>
        <taxon>Bacteria</taxon>
        <taxon>Pseudomonadati</taxon>
        <taxon>Acidobacteriota</taxon>
        <taxon>Terriglobia</taxon>
        <taxon>Terriglobales</taxon>
        <taxon>Acidobacteriaceae</taxon>
        <taxon>Granulicella</taxon>
    </lineage>
</organism>
<accession>A0A4Q0SY72</accession>
<feature type="transmembrane region" description="Helical" evidence="1">
    <location>
        <begin position="173"/>
        <end position="193"/>
    </location>
</feature>
<feature type="transmembrane region" description="Helical" evidence="1">
    <location>
        <begin position="232"/>
        <end position="250"/>
    </location>
</feature>
<feature type="transmembrane region" description="Helical" evidence="1">
    <location>
        <begin position="114"/>
        <end position="132"/>
    </location>
</feature>
<evidence type="ECO:0000313" key="2">
    <source>
        <dbReference type="EMBL" id="RXH55817.1"/>
    </source>
</evidence>
<keyword evidence="1" id="KW-1133">Transmembrane helix</keyword>
<evidence type="ECO:0000256" key="1">
    <source>
        <dbReference type="SAM" id="Phobius"/>
    </source>
</evidence>
<evidence type="ECO:0008006" key="4">
    <source>
        <dbReference type="Google" id="ProtNLM"/>
    </source>
</evidence>
<keyword evidence="3" id="KW-1185">Reference proteome</keyword>
<dbReference type="OrthoDB" id="119937at2"/>
<feature type="transmembrane region" description="Helical" evidence="1">
    <location>
        <begin position="144"/>
        <end position="161"/>
    </location>
</feature>
<feature type="transmembrane region" description="Helical" evidence="1">
    <location>
        <begin position="89"/>
        <end position="107"/>
    </location>
</feature>
<protein>
    <recommendedName>
        <fullName evidence="4">EamA domain-containing protein</fullName>
    </recommendedName>
</protein>
<feature type="transmembrane region" description="Helical" evidence="1">
    <location>
        <begin position="62"/>
        <end position="83"/>
    </location>
</feature>
<name>A0A4Q0SY72_9BACT</name>
<dbReference type="RefSeq" id="WP_128913397.1">
    <property type="nucleotide sequence ID" value="NZ_RDSM01000002.1"/>
</dbReference>
<reference evidence="2 3" key="1">
    <citation type="submission" date="2018-11" db="EMBL/GenBank/DDBJ databases">
        <authorList>
            <person name="Mardanov A.V."/>
            <person name="Ravin N.V."/>
            <person name="Dedysh S.N."/>
        </authorList>
    </citation>
    <scope>NUCLEOTIDE SEQUENCE [LARGE SCALE GENOMIC DNA]</scope>
    <source>
        <strain evidence="2 3">AF10</strain>
    </source>
</reference>
<comment type="caution">
    <text evidence="2">The sequence shown here is derived from an EMBL/GenBank/DDBJ whole genome shotgun (WGS) entry which is preliminary data.</text>
</comment>
<proteinExistence type="predicted"/>
<keyword evidence="1" id="KW-0812">Transmembrane</keyword>
<evidence type="ECO:0000313" key="3">
    <source>
        <dbReference type="Proteomes" id="UP000289437"/>
    </source>
</evidence>
<dbReference type="EMBL" id="RDSM01000002">
    <property type="protein sequence ID" value="RXH55817.1"/>
    <property type="molecule type" value="Genomic_DNA"/>
</dbReference>